<evidence type="ECO:0000313" key="2">
    <source>
        <dbReference type="EMBL" id="TBU31176.1"/>
    </source>
</evidence>
<sequence length="661" mass="72775">MDAVSLRKLPRKALQRLAKTNGIKANLKSEDIIELLLKKQEAQPSAHSPQHIATATSKAGQRQSSEEPPQHGNPDPARLFDPLNDPGVGTCSAERHDYHGLMHIKDPRGPPASMSHEPSVLSETTGDRPPRDGRLYVPPPSGSYALPSFQHLVSTLPGPGHGPSHYIPQAHTLNVFDVSSASRAPWPYANPRPPEPSPTSDSHSPQEAYPASLPNSTEYPKGPYPSTASTSDVYGFSLSSSHHGSQQAADRYIPPLDAGASASTSTRAAPIAGGSDIGPSYRPRNPTPTEEYDSLLGGPAFTEPGSDYVEEWTPYTCEMSAGPSDRQPRPSAAERPMQSHAFPLTQAVFEPPARPVYPPRDSPVFRPPSTPQSRAQARPPAQPLPVPTIQPPQVAVESHQGEAQAEEEIDWATDEELHSMVSKMATLARHMKARWDDIEPMMLECNRTGKSVLRLRTILRQERARFDRMREYLGHLNVRLSPDWVEEEIWDKACPVRADKDGNIIEIETDDEEEAEWRRKHPRPYNAQPTEIIMKKYAPVVSVEDSLEDLETIVPRVAIAFARLHEGPNIQSRQGPLPQTPKRRRDGGDPGRAAKRTRGSAGRTPAPKAFLAGNGAGAMERERQQRKSLSLAEIAEEEEDMEMTSVVTMLNQPIYSSDRSV</sequence>
<reference evidence="2" key="1">
    <citation type="submission" date="2019-01" db="EMBL/GenBank/DDBJ databases">
        <title>Draft genome sequences of three monokaryotic isolates of the white-rot basidiomycete fungus Dichomitus squalens.</title>
        <authorList>
            <consortium name="DOE Joint Genome Institute"/>
            <person name="Lopez S.C."/>
            <person name="Andreopoulos B."/>
            <person name="Pangilinan J."/>
            <person name="Lipzen A."/>
            <person name="Riley R."/>
            <person name="Ahrendt S."/>
            <person name="Ng V."/>
            <person name="Barry K."/>
            <person name="Daum C."/>
            <person name="Grigoriev I.V."/>
            <person name="Hilden K.S."/>
            <person name="Makela M.R."/>
            <person name="de Vries R.P."/>
        </authorList>
    </citation>
    <scope>NUCLEOTIDE SEQUENCE [LARGE SCALE GENOMIC DNA]</scope>
    <source>
        <strain evidence="2">OM18370.1</strain>
    </source>
</reference>
<feature type="compositionally biased region" description="Basic and acidic residues" evidence="1">
    <location>
        <begin position="93"/>
        <end position="108"/>
    </location>
</feature>
<feature type="compositionally biased region" description="Polar residues" evidence="1">
    <location>
        <begin position="42"/>
        <end position="63"/>
    </location>
</feature>
<feature type="compositionally biased region" description="Basic and acidic residues" evidence="1">
    <location>
        <begin position="125"/>
        <end position="134"/>
    </location>
</feature>
<proteinExistence type="predicted"/>
<protein>
    <submittedName>
        <fullName evidence="2">Uncharacterized protein</fullName>
    </submittedName>
</protein>
<gene>
    <name evidence="2" type="ORF">BD311DRAFT_824492</name>
</gene>
<dbReference type="AlphaFoldDB" id="A0A4Q9MXY3"/>
<feature type="region of interest" description="Disordered" evidence="1">
    <location>
        <begin position="256"/>
        <end position="384"/>
    </location>
</feature>
<evidence type="ECO:0000256" key="1">
    <source>
        <dbReference type="SAM" id="MobiDB-lite"/>
    </source>
</evidence>
<feature type="region of interest" description="Disordered" evidence="1">
    <location>
        <begin position="41"/>
        <end position="142"/>
    </location>
</feature>
<feature type="compositionally biased region" description="Low complexity" evidence="1">
    <location>
        <begin position="258"/>
        <end position="272"/>
    </location>
</feature>
<feature type="compositionally biased region" description="Pro residues" evidence="1">
    <location>
        <begin position="188"/>
        <end position="197"/>
    </location>
</feature>
<dbReference type="Proteomes" id="UP000292957">
    <property type="component" value="Unassembled WGS sequence"/>
</dbReference>
<feature type="region of interest" description="Disordered" evidence="1">
    <location>
        <begin position="186"/>
        <end position="230"/>
    </location>
</feature>
<organism evidence="2">
    <name type="scientific">Dichomitus squalens</name>
    <dbReference type="NCBI Taxonomy" id="114155"/>
    <lineage>
        <taxon>Eukaryota</taxon>
        <taxon>Fungi</taxon>
        <taxon>Dikarya</taxon>
        <taxon>Basidiomycota</taxon>
        <taxon>Agaricomycotina</taxon>
        <taxon>Agaricomycetes</taxon>
        <taxon>Polyporales</taxon>
        <taxon>Polyporaceae</taxon>
        <taxon>Dichomitus</taxon>
    </lineage>
</organism>
<dbReference type="EMBL" id="ML143401">
    <property type="protein sequence ID" value="TBU31176.1"/>
    <property type="molecule type" value="Genomic_DNA"/>
</dbReference>
<feature type="compositionally biased region" description="Pro residues" evidence="1">
    <location>
        <begin position="352"/>
        <end position="370"/>
    </location>
</feature>
<feature type="region of interest" description="Disordered" evidence="1">
    <location>
        <begin position="569"/>
        <end position="645"/>
    </location>
</feature>
<accession>A0A4Q9MXY3</accession>
<name>A0A4Q9MXY3_9APHY</name>
<dbReference type="OrthoDB" id="2756873at2759"/>